<name>A0A6A4SBC2_SCOMX</name>
<feature type="signal peptide" evidence="2">
    <location>
        <begin position="1"/>
        <end position="17"/>
    </location>
</feature>
<comment type="caution">
    <text evidence="3">The sequence shown here is derived from an EMBL/GenBank/DDBJ whole genome shotgun (WGS) entry which is preliminary data.</text>
</comment>
<evidence type="ECO:0000313" key="4">
    <source>
        <dbReference type="Proteomes" id="UP000438429"/>
    </source>
</evidence>
<protein>
    <submittedName>
        <fullName evidence="3">Uncharacterized protein</fullName>
    </submittedName>
</protein>
<feature type="chain" id="PRO_5025416096" evidence="2">
    <location>
        <begin position="18"/>
        <end position="222"/>
    </location>
</feature>
<feature type="region of interest" description="Disordered" evidence="1">
    <location>
        <begin position="50"/>
        <end position="72"/>
    </location>
</feature>
<evidence type="ECO:0000256" key="2">
    <source>
        <dbReference type="SAM" id="SignalP"/>
    </source>
</evidence>
<organism evidence="3 4">
    <name type="scientific">Scophthalmus maximus</name>
    <name type="common">Turbot</name>
    <name type="synonym">Psetta maxima</name>
    <dbReference type="NCBI Taxonomy" id="52904"/>
    <lineage>
        <taxon>Eukaryota</taxon>
        <taxon>Metazoa</taxon>
        <taxon>Chordata</taxon>
        <taxon>Craniata</taxon>
        <taxon>Vertebrata</taxon>
        <taxon>Euteleostomi</taxon>
        <taxon>Actinopterygii</taxon>
        <taxon>Neopterygii</taxon>
        <taxon>Teleostei</taxon>
        <taxon>Neoteleostei</taxon>
        <taxon>Acanthomorphata</taxon>
        <taxon>Carangaria</taxon>
        <taxon>Pleuronectiformes</taxon>
        <taxon>Pleuronectoidei</taxon>
        <taxon>Scophthalmidae</taxon>
        <taxon>Scophthalmus</taxon>
    </lineage>
</organism>
<sequence>MACLRDLLICVVWCAQAQRGVSSVDPPRRGRLAHDLRGEGQQCSVDCTSWSPGSSPVRGGRSDDCGGPEMHATREESRERYLSSVAARLTVIDYPDATLLWIYCQRHSRRLNDNDPDKQLQSLFAARTQRMSAGNDSEGDMLNALPQVSASNSLYVHTEDCTCSRVVFMSIYDCKEEIIDENLSITSLALVVEKSALMESEAEVRSLKLPTPDNYHKYFNFL</sequence>
<dbReference type="EMBL" id="VEVO01000014">
    <property type="protein sequence ID" value="KAF0031463.1"/>
    <property type="molecule type" value="Genomic_DNA"/>
</dbReference>
<feature type="compositionally biased region" description="Low complexity" evidence="1">
    <location>
        <begin position="50"/>
        <end position="59"/>
    </location>
</feature>
<proteinExistence type="predicted"/>
<keyword evidence="2" id="KW-0732">Signal</keyword>
<accession>A0A6A4SBC2</accession>
<gene>
    <name evidence="3" type="ORF">F2P81_016018</name>
</gene>
<evidence type="ECO:0000256" key="1">
    <source>
        <dbReference type="SAM" id="MobiDB-lite"/>
    </source>
</evidence>
<dbReference type="Proteomes" id="UP000438429">
    <property type="component" value="Unassembled WGS sequence"/>
</dbReference>
<evidence type="ECO:0000313" key="3">
    <source>
        <dbReference type="EMBL" id="KAF0031463.1"/>
    </source>
</evidence>
<dbReference type="AlphaFoldDB" id="A0A6A4SBC2"/>
<reference evidence="3 4" key="1">
    <citation type="submission" date="2019-06" db="EMBL/GenBank/DDBJ databases">
        <title>Draft genomes of female and male turbot (Scophthalmus maximus).</title>
        <authorList>
            <person name="Xu H."/>
            <person name="Xu X.-W."/>
            <person name="Shao C."/>
            <person name="Chen S."/>
        </authorList>
    </citation>
    <scope>NUCLEOTIDE SEQUENCE [LARGE SCALE GENOMIC DNA]</scope>
    <source>
        <strain evidence="3">Ysfricsl-2016a</strain>
        <tissue evidence="3">Blood</tissue>
    </source>
</reference>